<name>A0A3N8NW25_9BURK</name>
<dbReference type="Pfam" id="PF13604">
    <property type="entry name" value="AAA_30"/>
    <property type="match status" value="1"/>
</dbReference>
<dbReference type="InterPro" id="IPR027417">
    <property type="entry name" value="P-loop_NTPase"/>
</dbReference>
<accession>A0A3N8NW25</accession>
<evidence type="ECO:0000313" key="3">
    <source>
        <dbReference type="Proteomes" id="UP000277921"/>
    </source>
</evidence>
<dbReference type="SUPFAM" id="SSF52540">
    <property type="entry name" value="P-loop containing nucleoside triphosphate hydrolases"/>
    <property type="match status" value="2"/>
</dbReference>
<organism evidence="2 3">
    <name type="scientific">Burkholderia contaminans</name>
    <dbReference type="NCBI Taxonomy" id="488447"/>
    <lineage>
        <taxon>Bacteria</taxon>
        <taxon>Pseudomonadati</taxon>
        <taxon>Pseudomonadota</taxon>
        <taxon>Betaproteobacteria</taxon>
        <taxon>Burkholderiales</taxon>
        <taxon>Burkholderiaceae</taxon>
        <taxon>Burkholderia</taxon>
        <taxon>Burkholderia cepacia complex</taxon>
    </lineage>
</organism>
<feature type="compositionally biased region" description="Basic and acidic residues" evidence="1">
    <location>
        <begin position="1642"/>
        <end position="1653"/>
    </location>
</feature>
<evidence type="ECO:0000313" key="2">
    <source>
        <dbReference type="EMBL" id="RQT03180.1"/>
    </source>
</evidence>
<reference evidence="2 3" key="1">
    <citation type="submission" date="2018-08" db="EMBL/GenBank/DDBJ databases">
        <title>Comparative analysis of Burkholderia isolates from Puerto Rico.</title>
        <authorList>
            <person name="Hall C."/>
            <person name="Sahl J."/>
            <person name="Wagner D."/>
        </authorList>
    </citation>
    <scope>NUCLEOTIDE SEQUENCE [LARGE SCALE GENOMIC DNA]</scope>
    <source>
        <strain evidence="2 3">Bp9025</strain>
    </source>
</reference>
<evidence type="ECO:0000256" key="1">
    <source>
        <dbReference type="SAM" id="MobiDB-lite"/>
    </source>
</evidence>
<dbReference type="Proteomes" id="UP000277921">
    <property type="component" value="Unassembled WGS sequence"/>
</dbReference>
<comment type="caution">
    <text evidence="2">The sequence shown here is derived from an EMBL/GenBank/DDBJ whole genome shotgun (WGS) entry which is preliminary data.</text>
</comment>
<dbReference type="SUPFAM" id="SSF55464">
    <property type="entry name" value="Origin of replication-binding domain, RBD-like"/>
    <property type="match status" value="1"/>
</dbReference>
<sequence length="1653" mass="179299">MFVSEPLDSRGATKGKRGKPGVNMIDYIFEEHEHQPGYLLDGTEHDTSAWRGDLAKALGIEGQPVDRETLWKHAQGFMGNGLNDVPNAGVLDDVTDANGKVTTPAHKVGHAMVLSNGKDFSLAYAASPEHVRARMLDASDKGVHDAMDLVRRYTDGRIGNKPAETRGLLYTTHQHWTARPVLGKEAKDGQDPALTPIAAGVQKIYGEHQANLHVHIMLLNAALVDDGTPEGKVTALNDRDLYNRNLQYAADMVYKATTARELMDLFRYEKVIERDVDGNETGQIDYRIVGFSQMALDLSSDRQAEALKRAAEKGMKLSDAFYQTRAGKDNEPTYAELTAPGGLWERQIGGLVAGGHMVSPADLLRQREHIGLGPRDDETIIKNLHGRFGINFSRVDMLGELAKEHGPLFPATAREQEALVDRFIERNDLARYTAVERAGLLTYSSGWYVNQEQAYMQSVRERAGDRSTALTGDIDAYMAAYEAKKTAEISRKEGRDIDPIKMTDEQKAAARMLAGPGGTVVLRGWAGTGKSFSIGAMTDAWKSEGREVYGLGQAWTAATMLESESGVKGMSVASFLAKLEQGKVELKPGAVVLVDEGGTLDVITGRKLQAAVDAVGGKFVLMGDDEHQQQAIGVGGAQNAAVRSGAPMAEMTNINRQRAGRVVGTDAAGREVRSHKSISNLLYAKKGKAALEALRDEGMIEVVDKGYQAEIATLAQRYVDAKKIDWKTGQTVTDAQGKAVPLPLHGKVMLAGENADADALNQAVRGLRQQRGEVGADFTVFAYKNNNKKDQQQITMGVGDLLRLGKVTAVYDLNDPTRKAIKDQRAADRAAYEAANLAAKRQIKAAEKAGQHEKAAALDAKRLAAEKAFQERDVRLQAQQFQHTPDEHAKHQRLQQYFNRKIRDAAGNPAEVAKLTKQRDDDALKFRLSELGVQNGTKAVIRAERDDPKHAGEKIMTLEILSDLPDDINARGERRTVDLSTRDYNRFQLGYAGTNFSAQGQSKEAAFVYAAGMADHQKLVPALTRHKDRMTIVGDEQAIDGLVKAIETDSLKKLSEDVLRDKTVLNAGTQQRLADQQAADQAQRDTVAAHAEATLATFNLPVRATVHDARRDVIAAMADEHAKRAGEPNALTAVANPGDAQAVNAAIRERLKQDGRVRGDEVALTVTRGAEATKGAEVKTLSLAVAEGDVLAFNSPKAAAVTHGLTDPANVRLAVLNVKGGEQPEIRARVIGATEQHPDHGRELTLTHGAGVEHAHAVPLFRAEKLAAGKTVQVMAAEDGRVDLDALRKVQAGADAVAVRGTGQAFSATATTIGKTLHDRTDTTERAQAALYSLTDRGDRAPVQVVHDERKPEALKALGRAYVESAVHDRNKIATAGNVGGVRLVNQAVREALREANLLGEQDVVANPRTKSPLALADGERLVLRSEKGASAFNLAERLEAPAQATYRVRGIEAARDQGVSAVLQVESPNPTDDGRTFTVNDRALAYMTHAYATTHEKAAALNRAEVLAFVTDKDKPQAVTNVLTSPAHGTVYGSTRDVQGLTGRIDGAQRVAAEALDRAASMQGRVGQDRDHALRQVEQQRQQAVEQAQAAEQAQKALAEAQAQARRDADLKAVAEAVVEKRQAVERQQQEQQRQRQQRGRVREHERGGRSL</sequence>
<feature type="region of interest" description="Disordered" evidence="1">
    <location>
        <begin position="1623"/>
        <end position="1653"/>
    </location>
</feature>
<protein>
    <recommendedName>
        <fullName evidence="4">TrwC relaxase domain-containing protein</fullName>
    </recommendedName>
</protein>
<dbReference type="Gene3D" id="2.30.30.940">
    <property type="match status" value="1"/>
</dbReference>
<dbReference type="EMBL" id="QTQV01000047">
    <property type="protein sequence ID" value="RQT03180.1"/>
    <property type="molecule type" value="Genomic_DNA"/>
</dbReference>
<dbReference type="RefSeq" id="WP_124585934.1">
    <property type="nucleotide sequence ID" value="NZ_QTQV01000047.1"/>
</dbReference>
<proteinExistence type="predicted"/>
<dbReference type="Gene3D" id="3.40.50.300">
    <property type="entry name" value="P-loop containing nucleotide triphosphate hydrolases"/>
    <property type="match status" value="3"/>
</dbReference>
<gene>
    <name evidence="2" type="ORF">DF051_38520</name>
</gene>
<evidence type="ECO:0008006" key="4">
    <source>
        <dbReference type="Google" id="ProtNLM"/>
    </source>
</evidence>